<evidence type="ECO:0000256" key="1">
    <source>
        <dbReference type="ARBA" id="ARBA00022475"/>
    </source>
</evidence>
<evidence type="ECO:0000256" key="4">
    <source>
        <dbReference type="ARBA" id="ARBA00023136"/>
    </source>
</evidence>
<feature type="transmembrane region" description="Helical" evidence="5">
    <location>
        <begin position="34"/>
        <end position="55"/>
    </location>
</feature>
<feature type="transmembrane region" description="Helical" evidence="5">
    <location>
        <begin position="6"/>
        <end position="22"/>
    </location>
</feature>
<dbReference type="RefSeq" id="WP_389221406.1">
    <property type="nucleotide sequence ID" value="NZ_JBIACJ010000008.1"/>
</dbReference>
<name>A0ABW6K346_9BACI</name>
<keyword evidence="7" id="KW-1185">Reference proteome</keyword>
<sequence>MTHAHLATIILTIILFCITLTLQKKGRDTTVLHMILRVFYLLLVLTGVLLFFSVFKITILYILKALLGIAMIGLFEMILVGSREGKKIIGFLFLCVLILIVTVFLGLKLPLGFHPFS</sequence>
<keyword evidence="4 5" id="KW-0472">Membrane</keyword>
<protein>
    <recommendedName>
        <fullName evidence="5">UPF0344 protein ACFYKT_15355</fullName>
    </recommendedName>
</protein>
<dbReference type="InterPro" id="IPR010899">
    <property type="entry name" value="UPF0344"/>
</dbReference>
<comment type="subcellular location">
    <subcellularLocation>
        <location evidence="5">Cell membrane</location>
        <topology evidence="5">Multi-pass membrane protein</topology>
    </subcellularLocation>
</comment>
<proteinExistence type="inferred from homology"/>
<accession>A0ABW6K346</accession>
<feature type="transmembrane region" description="Helical" evidence="5">
    <location>
        <begin position="88"/>
        <end position="107"/>
    </location>
</feature>
<keyword evidence="3 5" id="KW-1133">Transmembrane helix</keyword>
<keyword evidence="1 5" id="KW-1003">Cell membrane</keyword>
<dbReference type="Proteomes" id="UP001601058">
    <property type="component" value="Unassembled WGS sequence"/>
</dbReference>
<evidence type="ECO:0000256" key="2">
    <source>
        <dbReference type="ARBA" id="ARBA00022692"/>
    </source>
</evidence>
<dbReference type="HAMAP" id="MF_01536">
    <property type="entry name" value="UPF0344"/>
    <property type="match status" value="1"/>
</dbReference>
<dbReference type="Pfam" id="PF07457">
    <property type="entry name" value="DUF1516"/>
    <property type="match status" value="1"/>
</dbReference>
<comment type="caution">
    <text evidence="6">The sequence shown here is derived from an EMBL/GenBank/DDBJ whole genome shotgun (WGS) entry which is preliminary data.</text>
</comment>
<evidence type="ECO:0000313" key="7">
    <source>
        <dbReference type="Proteomes" id="UP001601058"/>
    </source>
</evidence>
<dbReference type="EMBL" id="JBIACJ010000008">
    <property type="protein sequence ID" value="MFE8697715.1"/>
    <property type="molecule type" value="Genomic_DNA"/>
</dbReference>
<evidence type="ECO:0000256" key="3">
    <source>
        <dbReference type="ARBA" id="ARBA00022989"/>
    </source>
</evidence>
<keyword evidence="2 5" id="KW-0812">Transmembrane</keyword>
<evidence type="ECO:0000256" key="5">
    <source>
        <dbReference type="HAMAP-Rule" id="MF_01536"/>
    </source>
</evidence>
<feature type="transmembrane region" description="Helical" evidence="5">
    <location>
        <begin position="61"/>
        <end position="81"/>
    </location>
</feature>
<comment type="similarity">
    <text evidence="5">Belongs to the UPF0344 family.</text>
</comment>
<gene>
    <name evidence="6" type="ORF">ACFYKT_15355</name>
</gene>
<organism evidence="6 7">
    <name type="scientific">Cytobacillus mangrovibacter</name>
    <dbReference type="NCBI Taxonomy" id="3299024"/>
    <lineage>
        <taxon>Bacteria</taxon>
        <taxon>Bacillati</taxon>
        <taxon>Bacillota</taxon>
        <taxon>Bacilli</taxon>
        <taxon>Bacillales</taxon>
        <taxon>Bacillaceae</taxon>
        <taxon>Cytobacillus</taxon>
    </lineage>
</organism>
<evidence type="ECO:0000313" key="6">
    <source>
        <dbReference type="EMBL" id="MFE8697715.1"/>
    </source>
</evidence>
<reference evidence="6 7" key="1">
    <citation type="submission" date="2024-08" db="EMBL/GenBank/DDBJ databases">
        <title>Two novel Cytobacillus novel species.</title>
        <authorList>
            <person name="Liu G."/>
        </authorList>
    </citation>
    <scope>NUCLEOTIDE SEQUENCE [LARGE SCALE GENOMIC DNA]</scope>
    <source>
        <strain evidence="6 7">FJAT-53684</strain>
    </source>
</reference>